<name>A0A382G768_9ZZZZ</name>
<organism evidence="1">
    <name type="scientific">marine metagenome</name>
    <dbReference type="NCBI Taxonomy" id="408172"/>
    <lineage>
        <taxon>unclassified sequences</taxon>
        <taxon>metagenomes</taxon>
        <taxon>ecological metagenomes</taxon>
    </lineage>
</organism>
<dbReference type="AlphaFoldDB" id="A0A382G768"/>
<protein>
    <recommendedName>
        <fullName evidence="2">Polymerase/histidinol phosphatase N-terminal domain-containing protein</fullName>
    </recommendedName>
</protein>
<dbReference type="PANTHER" id="PTHR42924:SF11">
    <property type="entry name" value="POLYMERASE_HISTIDINOL PHOSPHATASE N-TERMINAL DOMAIN-CONTAINING PROTEIN"/>
    <property type="match status" value="1"/>
</dbReference>
<accession>A0A382G768</accession>
<evidence type="ECO:0008006" key="2">
    <source>
        <dbReference type="Google" id="ProtNLM"/>
    </source>
</evidence>
<dbReference type="GO" id="GO:0004534">
    <property type="term" value="F:5'-3' RNA exonuclease activity"/>
    <property type="evidence" value="ECO:0007669"/>
    <property type="project" value="TreeGrafter"/>
</dbReference>
<proteinExistence type="predicted"/>
<evidence type="ECO:0000313" key="1">
    <source>
        <dbReference type="EMBL" id="SVB71110.1"/>
    </source>
</evidence>
<dbReference type="EMBL" id="UINC01053959">
    <property type="protein sequence ID" value="SVB71110.1"/>
    <property type="molecule type" value="Genomic_DNA"/>
</dbReference>
<gene>
    <name evidence="1" type="ORF">METZ01_LOCUS223964</name>
</gene>
<sequence>MNMKQHLILLLFGLTSSCLQVRQEPTPVDINKSAERWYKGNLHTHTLWSDGDAPPEVTVSWYKDHGYDFLTLSDHNILSVGEKWIPASKNNFNLEKLDRLKAQFGDNSVQLRSENGSLFMRLKTLEELREQFQETERFILIQAEEITDAFEKYPVHVNATNLETVILPRGGTSSYDVMQRNINAVRTQRIETGRPMVAHVNHPNFGWGIVAEDLIRLKGDRFFEVYNGHPGVRNWGDPSHPGTDRMWDIILAMRLAQGEEPLYGIAVDDAHAYYKIKVGESNTGRGWVMVRASQLTAEAIIKAMEHGNFYATTGVQVREIAASQEMLRITIQAEDGVNYKTQFIGTTRGFDRSSQPVVNTDGAPEHVSRIYSRDIGQVLFETDENPAVYKFTGDELYVRAKIISDRKHPNPFAEGDIETAWIQPITVSSGR</sequence>
<dbReference type="PANTHER" id="PTHR42924">
    <property type="entry name" value="EXONUCLEASE"/>
    <property type="match status" value="1"/>
</dbReference>
<dbReference type="InterPro" id="IPR016195">
    <property type="entry name" value="Pol/histidinol_Pase-like"/>
</dbReference>
<reference evidence="1" key="1">
    <citation type="submission" date="2018-05" db="EMBL/GenBank/DDBJ databases">
        <authorList>
            <person name="Lanie J.A."/>
            <person name="Ng W.-L."/>
            <person name="Kazmierczak K.M."/>
            <person name="Andrzejewski T.M."/>
            <person name="Davidsen T.M."/>
            <person name="Wayne K.J."/>
            <person name="Tettelin H."/>
            <person name="Glass J.I."/>
            <person name="Rusch D."/>
            <person name="Podicherti R."/>
            <person name="Tsui H.-C.T."/>
            <person name="Winkler M.E."/>
        </authorList>
    </citation>
    <scope>NUCLEOTIDE SEQUENCE</scope>
</reference>
<dbReference type="InterPro" id="IPR052018">
    <property type="entry name" value="PHP_domain"/>
</dbReference>
<dbReference type="PROSITE" id="PS51257">
    <property type="entry name" value="PROKAR_LIPOPROTEIN"/>
    <property type="match status" value="1"/>
</dbReference>
<dbReference type="GO" id="GO:0035312">
    <property type="term" value="F:5'-3' DNA exonuclease activity"/>
    <property type="evidence" value="ECO:0007669"/>
    <property type="project" value="TreeGrafter"/>
</dbReference>
<dbReference type="SUPFAM" id="SSF89550">
    <property type="entry name" value="PHP domain-like"/>
    <property type="match status" value="1"/>
</dbReference>
<dbReference type="Gene3D" id="3.20.20.140">
    <property type="entry name" value="Metal-dependent hydrolases"/>
    <property type="match status" value="1"/>
</dbReference>